<keyword evidence="2" id="KW-0813">Transport</keyword>
<dbReference type="Gene3D" id="3.10.20.30">
    <property type="match status" value="1"/>
</dbReference>
<dbReference type="GO" id="GO:0020037">
    <property type="term" value="F:heme binding"/>
    <property type="evidence" value="ECO:0007669"/>
    <property type="project" value="InterPro"/>
</dbReference>
<proteinExistence type="predicted"/>
<dbReference type="Pfam" id="PF00970">
    <property type="entry name" value="FAD_binding_6"/>
    <property type="match status" value="1"/>
</dbReference>
<dbReference type="RefSeq" id="WP_106893847.1">
    <property type="nucleotide sequence ID" value="NZ_CP027860.1"/>
</dbReference>
<dbReference type="InterPro" id="IPR001433">
    <property type="entry name" value="OxRdtase_FAD/NAD-bd"/>
</dbReference>
<evidence type="ECO:0000256" key="4">
    <source>
        <dbReference type="ARBA" id="ARBA00022723"/>
    </source>
</evidence>
<dbReference type="InterPro" id="IPR050415">
    <property type="entry name" value="MRET"/>
</dbReference>
<keyword evidence="3 6" id="KW-0349">Heme</keyword>
<evidence type="ECO:0000256" key="5">
    <source>
        <dbReference type="ARBA" id="ARBA00023004"/>
    </source>
</evidence>
<dbReference type="InterPro" id="IPR017938">
    <property type="entry name" value="Riboflavin_synthase-like_b-brl"/>
</dbReference>
<name>A0A2P1PYL4_9GAMM</name>
<dbReference type="GO" id="GO:0046872">
    <property type="term" value="F:metal ion binding"/>
    <property type="evidence" value="ECO:0007669"/>
    <property type="project" value="UniProtKB-KW"/>
</dbReference>
<dbReference type="GO" id="GO:0051536">
    <property type="term" value="F:iron-sulfur cluster binding"/>
    <property type="evidence" value="ECO:0007669"/>
    <property type="project" value="InterPro"/>
</dbReference>
<dbReference type="PANTHER" id="PTHR47354:SF5">
    <property type="entry name" value="PROTEIN RFBI"/>
    <property type="match status" value="1"/>
</dbReference>
<comment type="cofactor">
    <cofactor evidence="1">
        <name>heme b</name>
        <dbReference type="ChEBI" id="CHEBI:60344"/>
    </cofactor>
</comment>
<evidence type="ECO:0000256" key="2">
    <source>
        <dbReference type="ARBA" id="ARBA00022448"/>
    </source>
</evidence>
<dbReference type="EMBL" id="CP027860">
    <property type="protein sequence ID" value="AVP99928.1"/>
    <property type="molecule type" value="Genomic_DNA"/>
</dbReference>
<dbReference type="InterPro" id="IPR012675">
    <property type="entry name" value="Beta-grasp_dom_sf"/>
</dbReference>
<dbReference type="AlphaFoldDB" id="A0A2P1PYL4"/>
<dbReference type="PANTHER" id="PTHR47354">
    <property type="entry name" value="NADH OXIDOREDUCTASE HCR"/>
    <property type="match status" value="1"/>
</dbReference>
<dbReference type="PRINTS" id="PR00410">
    <property type="entry name" value="PHEHYDRXLASE"/>
</dbReference>
<evidence type="ECO:0008006" key="11">
    <source>
        <dbReference type="Google" id="ProtNLM"/>
    </source>
</evidence>
<dbReference type="OrthoDB" id="9806195at2"/>
<evidence type="ECO:0000259" key="8">
    <source>
        <dbReference type="PROSITE" id="PS51384"/>
    </source>
</evidence>
<feature type="domain" description="2Fe-2S ferredoxin-type" evidence="7">
    <location>
        <begin position="1"/>
        <end position="88"/>
    </location>
</feature>
<dbReference type="InterPro" id="IPR012292">
    <property type="entry name" value="Globin/Proto"/>
</dbReference>
<protein>
    <recommendedName>
        <fullName evidence="11">2Fe-2S iron-sulfur cluster binding domain-containing protein</fullName>
    </recommendedName>
</protein>
<dbReference type="InterPro" id="IPR001041">
    <property type="entry name" value="2Fe-2S_ferredoxin-type"/>
</dbReference>
<dbReference type="InterPro" id="IPR017927">
    <property type="entry name" value="FAD-bd_FR_type"/>
</dbReference>
<dbReference type="SUPFAM" id="SSF54292">
    <property type="entry name" value="2Fe-2S ferredoxin-like"/>
    <property type="match status" value="1"/>
</dbReference>
<evidence type="ECO:0000313" key="10">
    <source>
        <dbReference type="Proteomes" id="UP000241074"/>
    </source>
</evidence>
<feature type="binding site" description="distal binding residue" evidence="6">
    <location>
        <position position="398"/>
    </location>
    <ligand>
        <name>heme</name>
        <dbReference type="ChEBI" id="CHEBI:30413"/>
    </ligand>
    <ligandPart>
        <name>Fe</name>
        <dbReference type="ChEBI" id="CHEBI:18248"/>
    </ligandPart>
</feature>
<dbReference type="InterPro" id="IPR009050">
    <property type="entry name" value="Globin-like_sf"/>
</dbReference>
<dbReference type="SUPFAM" id="SSF46458">
    <property type="entry name" value="Globin-like"/>
    <property type="match status" value="1"/>
</dbReference>
<dbReference type="GO" id="GO:0016491">
    <property type="term" value="F:oxidoreductase activity"/>
    <property type="evidence" value="ECO:0007669"/>
    <property type="project" value="InterPro"/>
</dbReference>
<feature type="domain" description="FAD-binding FR-type" evidence="8">
    <location>
        <begin position="89"/>
        <end position="187"/>
    </location>
</feature>
<dbReference type="Pfam" id="PF00175">
    <property type="entry name" value="NAD_binding_1"/>
    <property type="match status" value="1"/>
</dbReference>
<keyword evidence="10" id="KW-1185">Reference proteome</keyword>
<dbReference type="SUPFAM" id="SSF63380">
    <property type="entry name" value="Riboflavin synthase domain-like"/>
    <property type="match status" value="1"/>
</dbReference>
<dbReference type="KEGG" id="xba:C7S18_23335"/>
<evidence type="ECO:0000259" key="7">
    <source>
        <dbReference type="PROSITE" id="PS51085"/>
    </source>
</evidence>
<evidence type="ECO:0000256" key="1">
    <source>
        <dbReference type="ARBA" id="ARBA00001970"/>
    </source>
</evidence>
<dbReference type="InterPro" id="IPR001486">
    <property type="entry name" value="Hemoglobin_trunc"/>
</dbReference>
<dbReference type="Gene3D" id="3.40.50.80">
    <property type="entry name" value="Nucleotide-binding domain of ferredoxin-NADP reductase (FNR) module"/>
    <property type="match status" value="1"/>
</dbReference>
<organism evidence="9 10">
    <name type="scientific">Ahniella affigens</name>
    <dbReference type="NCBI Taxonomy" id="2021234"/>
    <lineage>
        <taxon>Bacteria</taxon>
        <taxon>Pseudomonadati</taxon>
        <taxon>Pseudomonadota</taxon>
        <taxon>Gammaproteobacteria</taxon>
        <taxon>Lysobacterales</taxon>
        <taxon>Rhodanobacteraceae</taxon>
        <taxon>Ahniella</taxon>
    </lineage>
</organism>
<keyword evidence="5 6" id="KW-0408">Iron</keyword>
<evidence type="ECO:0000256" key="3">
    <source>
        <dbReference type="ARBA" id="ARBA00022617"/>
    </source>
</evidence>
<dbReference type="InterPro" id="IPR039261">
    <property type="entry name" value="FNR_nucleotide-bd"/>
</dbReference>
<dbReference type="SUPFAM" id="SSF52343">
    <property type="entry name" value="Ferredoxin reductase-like, C-terminal NADP-linked domain"/>
    <property type="match status" value="1"/>
</dbReference>
<keyword evidence="4 6" id="KW-0479">Metal-binding</keyword>
<dbReference type="Proteomes" id="UP000241074">
    <property type="component" value="Chromosome"/>
</dbReference>
<dbReference type="Pfam" id="PF00111">
    <property type="entry name" value="Fer2"/>
    <property type="match status" value="1"/>
</dbReference>
<dbReference type="InterPro" id="IPR008333">
    <property type="entry name" value="Cbr1-like_FAD-bd_dom"/>
</dbReference>
<reference evidence="9 10" key="2">
    <citation type="submission" date="2018-03" db="EMBL/GenBank/DDBJ databases">
        <authorList>
            <person name="Keele B.F."/>
        </authorList>
    </citation>
    <scope>NUCLEOTIDE SEQUENCE [LARGE SCALE GENOMIC DNA]</scope>
    <source>
        <strain evidence="9 10">D13</strain>
    </source>
</reference>
<dbReference type="Gene3D" id="1.10.490.10">
    <property type="entry name" value="Globins"/>
    <property type="match status" value="1"/>
</dbReference>
<dbReference type="PROSITE" id="PS51384">
    <property type="entry name" value="FAD_FR"/>
    <property type="match status" value="1"/>
</dbReference>
<dbReference type="Pfam" id="PF01152">
    <property type="entry name" value="Bac_globin"/>
    <property type="match status" value="1"/>
</dbReference>
<evidence type="ECO:0000256" key="6">
    <source>
        <dbReference type="PIRSR" id="PIRSR601486-1"/>
    </source>
</evidence>
<sequence length="512" mass="56223">MATVWYDANAITVGAGETVLEACLRQGVALQFSCRAGACHVCMMRAPGAQLPKASQAGLGDSLRAKGYFLPCKCRPEDDLKMFRPDPADIAFDAVLVERHVLSGDVLLLRFEPHCNLNVQPGQHIQVVHPSGTARPYSIASLPKHDYFLDLHVQYRPRGLVSAWLCTDVQPGDTVSMHAPSGELSLQGFAPDRPVLMVATGTGAAPLLALAHEALLASPRRRIQFVHGARRRDGLYLHDTLQALASAHDGFRYVPCLSAERVPDIAEGRVTAQFDRLDWAPGLVVAIAGRPDMVDSARDALRARGIPAAQIVVERFRRRWVEDGVPTANPELWAALAEGRLLQAALRVFYARVFADPLLSPYFRGVTQQRLIEKQYSFLKSLITGSRDYFGQRPRNAHHWMVISDDLFDYRLGLMRAALIEQGVQEPWLSHCHALEERFRADIVKAASVPRQIDGVALTVDGLAVTTLDSGTLCDHCEAIIEPGTEVRYHQRLGTVYCTNCSAASDAAIAAT</sequence>
<accession>A0A2P1PYL4</accession>
<gene>
    <name evidence="9" type="ORF">C7S18_23335</name>
</gene>
<dbReference type="PROSITE" id="PS51085">
    <property type="entry name" value="2FE2S_FER_2"/>
    <property type="match status" value="1"/>
</dbReference>
<dbReference type="Gene3D" id="2.40.30.10">
    <property type="entry name" value="Translation factors"/>
    <property type="match status" value="1"/>
</dbReference>
<dbReference type="CDD" id="cd00454">
    <property type="entry name" value="TrHb1_N"/>
    <property type="match status" value="1"/>
</dbReference>
<dbReference type="InterPro" id="IPR036010">
    <property type="entry name" value="2Fe-2S_ferredoxin-like_sf"/>
</dbReference>
<dbReference type="CDD" id="cd00207">
    <property type="entry name" value="fer2"/>
    <property type="match status" value="1"/>
</dbReference>
<reference evidence="9 10" key="1">
    <citation type="submission" date="2018-03" db="EMBL/GenBank/DDBJ databases">
        <title>Ahniella affigens gen. nov., sp. nov., a gammaproteobacterium isolated from sandy soil near a stream.</title>
        <authorList>
            <person name="Ko Y."/>
            <person name="Kim J.-H."/>
        </authorList>
    </citation>
    <scope>NUCLEOTIDE SEQUENCE [LARGE SCALE GENOMIC DNA]</scope>
    <source>
        <strain evidence="9 10">D13</strain>
    </source>
</reference>
<evidence type="ECO:0000313" key="9">
    <source>
        <dbReference type="EMBL" id="AVP99928.1"/>
    </source>
</evidence>
<dbReference type="GO" id="GO:0019825">
    <property type="term" value="F:oxygen binding"/>
    <property type="evidence" value="ECO:0007669"/>
    <property type="project" value="InterPro"/>
</dbReference>